<keyword evidence="5" id="KW-0479">Metal-binding</keyword>
<comment type="caution">
    <text evidence="15">The sequence shown here is derived from an EMBL/GenBank/DDBJ whole genome shotgun (WGS) entry which is preliminary data.</text>
</comment>
<feature type="region of interest" description="Disordered" evidence="12">
    <location>
        <begin position="361"/>
        <end position="395"/>
    </location>
</feature>
<keyword evidence="4 13" id="KW-0812">Transmembrane</keyword>
<feature type="domain" description="Guanylate cyclase" evidence="14">
    <location>
        <begin position="238"/>
        <end position="274"/>
    </location>
</feature>
<evidence type="ECO:0000256" key="3">
    <source>
        <dbReference type="ARBA" id="ARBA00012201"/>
    </source>
</evidence>
<proteinExistence type="predicted"/>
<evidence type="ECO:0000256" key="8">
    <source>
        <dbReference type="ARBA" id="ARBA00022842"/>
    </source>
</evidence>
<feature type="region of interest" description="Disordered" evidence="12">
    <location>
        <begin position="453"/>
        <end position="550"/>
    </location>
</feature>
<evidence type="ECO:0000256" key="9">
    <source>
        <dbReference type="ARBA" id="ARBA00022989"/>
    </source>
</evidence>
<evidence type="ECO:0000256" key="1">
    <source>
        <dbReference type="ARBA" id="ARBA00001593"/>
    </source>
</evidence>
<protein>
    <recommendedName>
        <fullName evidence="3">adenylate cyclase</fullName>
        <ecNumber evidence="3">4.6.1.1</ecNumber>
    </recommendedName>
</protein>
<dbReference type="EMBL" id="BDIP01000663">
    <property type="protein sequence ID" value="GIQ82336.1"/>
    <property type="molecule type" value="Genomic_DNA"/>
</dbReference>
<feature type="domain" description="Guanylate cyclase" evidence="14">
    <location>
        <begin position="1264"/>
        <end position="1397"/>
    </location>
</feature>
<feature type="compositionally biased region" description="Basic and acidic residues" evidence="12">
    <location>
        <begin position="523"/>
        <end position="535"/>
    </location>
</feature>
<dbReference type="GO" id="GO:0005524">
    <property type="term" value="F:ATP binding"/>
    <property type="evidence" value="ECO:0007669"/>
    <property type="project" value="UniProtKB-KW"/>
</dbReference>
<evidence type="ECO:0000256" key="12">
    <source>
        <dbReference type="SAM" id="MobiDB-lite"/>
    </source>
</evidence>
<feature type="compositionally biased region" description="Low complexity" evidence="12">
    <location>
        <begin position="676"/>
        <end position="685"/>
    </location>
</feature>
<evidence type="ECO:0000256" key="11">
    <source>
        <dbReference type="ARBA" id="ARBA00023239"/>
    </source>
</evidence>
<dbReference type="GO" id="GO:0046872">
    <property type="term" value="F:metal ion binding"/>
    <property type="evidence" value="ECO:0007669"/>
    <property type="project" value="UniProtKB-KW"/>
</dbReference>
<feature type="compositionally biased region" description="Basic and acidic residues" evidence="12">
    <location>
        <begin position="368"/>
        <end position="377"/>
    </location>
</feature>
<feature type="region of interest" description="Disordered" evidence="12">
    <location>
        <begin position="587"/>
        <end position="611"/>
    </location>
</feature>
<dbReference type="InterPro" id="IPR001054">
    <property type="entry name" value="A/G_cyclase"/>
</dbReference>
<dbReference type="PANTHER" id="PTHR45627">
    <property type="entry name" value="ADENYLATE CYCLASE TYPE 1"/>
    <property type="match status" value="1"/>
</dbReference>
<dbReference type="GO" id="GO:0009190">
    <property type="term" value="P:cyclic nucleotide biosynthetic process"/>
    <property type="evidence" value="ECO:0007669"/>
    <property type="project" value="InterPro"/>
</dbReference>
<feature type="transmembrane region" description="Helical" evidence="13">
    <location>
        <begin position="1049"/>
        <end position="1068"/>
    </location>
</feature>
<evidence type="ECO:0000256" key="13">
    <source>
        <dbReference type="SAM" id="Phobius"/>
    </source>
</evidence>
<sequence>WLDMDASDSYLTLVFDLVFRPPTVAACVLVVMISVVKYNWRSAVSTEDTLDSQARQMSGAIQTALGIFTSALPKRTQNYVIRPRTAGEEMASIGALEASDSSSYSDSGDLFGGCYGGPTSTHEGAPGMIRTDDNAVISFVGVTTRTNLPAIEYIRDITVLFSALDGVISAYAPGVEKVKGADGFLICRSMERDTPMGPDRGRERLAADCRVMCQFCLLANATVAYCRRQGYRLDTIESLRSGVACGSVTSGVLGSQELMYDVFGDTVNTAARLMNKARPWQVLVTEAVARAARPSPSSHPKPGSLPPLGLVQRKFRLPLVMSASLPLYLKGKGDCTVNRVTVAQDGTSLLLSTLDSILGHDLSSEGTEDSRDSRGESSMESSMLTGRGSMGSVSNTSRSAVVDTDQDSTLASILGAPWECIRARFDAAEYSSSHGGLAKSLSRSLMPAASYSGVSLAPHDTSGEGGDRQGERVSGLARQTSLPDSMTAHIDRQRGPIREIGSESTSERSLSHHVSSSECESDSLGHEVRGVRSETSEPSETSEMSEEQGVGCVRTPCSLLADPTTAFPMDHTLDRHVHTLSVPRLPTARTGTMYGDGEESSSASSQPTVPAVPTVPVEDDADDGFASMYIRVQQDRENVVASVMQSILTPHTASVHTASVHAEQCMVMDHNGCSSMGSTGTDSGSECTPGFEGVEGERERGDDGQYLTLCKQLSVSSLPPSTGGVCIEGVEGERERECRDSMSEALYSLDGVMLDDLQTLDESIPKDSPMGVLVHKHRHHSGLASKRKDPGMPSLADVSRLTGKEIRYHMIMASIQGMGLPKREVLQNLFSVFLDISNVQNVYLPAVWLMVAQIGIGILTLVMSIATSANTLFVSLMVCIIVGSILKLVFFVMAHVRGLRTFERVLLGALDPKRSGSWRDTVNKALSPYRSMVWLNVLLGDTVVVLACIALVVIGGDIKDATEAGLDGGLVTDVLTDVWMVILLLTVDSCVCVLAFPNHVVVLHQWLRVLLYGLFALYDCLTLPGYNFLTLAVPIVSGYSVTQAVMQTVSMHVGVTFIVEVVAAKVLVSRVASGRYMNPLTPALARTSNFFAPMDKAAAVRVMRIIDEHHISTAIEGTVLLSLFHDQIKELACSGDACQAKDTATSDRTETDSEAIGFVSGVMDSVYQSAVDPSSAFVLQTPTSPAVGTLFHTPSRVTTPQLDPLDLDGLEAGVLETSLLPCSESSSTVQSASQITLYGTTDEQCLMGQTGIQYYPLMLYAKLDIARFTSYCTEHGSQVVNILSVMFTACDRVVAKYEAAGIVKVKTVGDAFEVMRPFTPDELKGLTMGDIARVVALTVQASHELSACAQRVFKALQVPMDIRCGVAMGPGFASLLGRFRVAHEVFGLASTHGRLMESLAPLNGVAVCTNIHALLERSQRNRSFIPSFSFGSRVISSVEPGVESKYDLHCDSESRDSYGEAYLAAFARYSHCVSDCDASLSLPLMGVGESVRDGKGGRSSRDTLDPASQDIGTHVHIREGYADDRGIEGVILLGVNK</sequence>
<evidence type="ECO:0000256" key="4">
    <source>
        <dbReference type="ARBA" id="ARBA00022692"/>
    </source>
</evidence>
<keyword evidence="16" id="KW-1185">Reference proteome</keyword>
<dbReference type="GO" id="GO:0016020">
    <property type="term" value="C:membrane"/>
    <property type="evidence" value="ECO:0007669"/>
    <property type="project" value="UniProtKB-SubCell"/>
</dbReference>
<dbReference type="CDD" id="cd07302">
    <property type="entry name" value="CHD"/>
    <property type="match status" value="1"/>
</dbReference>
<feature type="compositionally biased region" description="Basic and acidic residues" evidence="12">
    <location>
        <begin position="461"/>
        <end position="471"/>
    </location>
</feature>
<accession>A0A9K3CSH3</accession>
<comment type="catalytic activity">
    <reaction evidence="1">
        <text>ATP = 3',5'-cyclic AMP + diphosphate</text>
        <dbReference type="Rhea" id="RHEA:15389"/>
        <dbReference type="ChEBI" id="CHEBI:30616"/>
        <dbReference type="ChEBI" id="CHEBI:33019"/>
        <dbReference type="ChEBI" id="CHEBI:58165"/>
        <dbReference type="EC" id="4.6.1.1"/>
    </reaction>
</comment>
<keyword evidence="8" id="KW-0460">Magnesium</keyword>
<evidence type="ECO:0000313" key="15">
    <source>
        <dbReference type="EMBL" id="GIQ82336.1"/>
    </source>
</evidence>
<dbReference type="Pfam" id="PF00211">
    <property type="entry name" value="Guanylate_cyc"/>
    <property type="match status" value="2"/>
</dbReference>
<dbReference type="GO" id="GO:0035556">
    <property type="term" value="P:intracellular signal transduction"/>
    <property type="evidence" value="ECO:0007669"/>
    <property type="project" value="InterPro"/>
</dbReference>
<evidence type="ECO:0000256" key="2">
    <source>
        <dbReference type="ARBA" id="ARBA00004141"/>
    </source>
</evidence>
<keyword evidence="6" id="KW-0547">Nucleotide-binding</keyword>
<keyword evidence="7" id="KW-0067">ATP-binding</keyword>
<dbReference type="OrthoDB" id="60033at2759"/>
<feature type="transmembrane region" description="Helical" evidence="13">
    <location>
        <begin position="978"/>
        <end position="997"/>
    </location>
</feature>
<feature type="non-terminal residue" evidence="15">
    <location>
        <position position="1"/>
    </location>
</feature>
<dbReference type="Proteomes" id="UP000265618">
    <property type="component" value="Unassembled WGS sequence"/>
</dbReference>
<feature type="transmembrane region" description="Helical" evidence="13">
    <location>
        <begin position="872"/>
        <end position="894"/>
    </location>
</feature>
<dbReference type="InterPro" id="IPR029787">
    <property type="entry name" value="Nucleotide_cyclase"/>
</dbReference>
<keyword evidence="10 13" id="KW-0472">Membrane</keyword>
<feature type="compositionally biased region" description="Basic and acidic residues" evidence="12">
    <location>
        <begin position="489"/>
        <end position="510"/>
    </location>
</feature>
<keyword evidence="9 13" id="KW-1133">Transmembrane helix</keyword>
<dbReference type="EC" id="4.6.1.1" evidence="3"/>
<evidence type="ECO:0000256" key="10">
    <source>
        <dbReference type="ARBA" id="ARBA00023136"/>
    </source>
</evidence>
<organism evidence="15 16">
    <name type="scientific">Kipferlia bialata</name>
    <dbReference type="NCBI Taxonomy" id="797122"/>
    <lineage>
        <taxon>Eukaryota</taxon>
        <taxon>Metamonada</taxon>
        <taxon>Carpediemonas-like organisms</taxon>
        <taxon>Kipferlia</taxon>
    </lineage>
</organism>
<evidence type="ECO:0000256" key="7">
    <source>
        <dbReference type="ARBA" id="ARBA00022840"/>
    </source>
</evidence>
<feature type="transmembrane region" description="Helical" evidence="13">
    <location>
        <begin position="1009"/>
        <end position="1029"/>
    </location>
</feature>
<dbReference type="Gene3D" id="3.30.70.1230">
    <property type="entry name" value="Nucleotide cyclase"/>
    <property type="match status" value="2"/>
</dbReference>
<name>A0A9K3CSH3_9EUKA</name>
<reference evidence="15 16" key="1">
    <citation type="journal article" date="2018" name="PLoS ONE">
        <title>The draft genome of Kipferlia bialata reveals reductive genome evolution in fornicate parasites.</title>
        <authorList>
            <person name="Tanifuji G."/>
            <person name="Takabayashi S."/>
            <person name="Kume K."/>
            <person name="Takagi M."/>
            <person name="Nakayama T."/>
            <person name="Kamikawa R."/>
            <person name="Inagaki Y."/>
            <person name="Hashimoto T."/>
        </authorList>
    </citation>
    <scope>NUCLEOTIDE SEQUENCE [LARGE SCALE GENOMIC DNA]</scope>
    <source>
        <strain evidence="15">NY0173</strain>
    </source>
</reference>
<evidence type="ECO:0000313" key="16">
    <source>
        <dbReference type="Proteomes" id="UP000265618"/>
    </source>
</evidence>
<feature type="transmembrane region" description="Helical" evidence="13">
    <location>
        <begin position="933"/>
        <end position="958"/>
    </location>
</feature>
<gene>
    <name evidence="15" type="ORF">KIPB_003453</name>
</gene>
<dbReference type="GO" id="GO:0004016">
    <property type="term" value="F:adenylate cyclase activity"/>
    <property type="evidence" value="ECO:0007669"/>
    <property type="project" value="UniProtKB-EC"/>
</dbReference>
<dbReference type="SMART" id="SM00044">
    <property type="entry name" value="CYCc"/>
    <property type="match status" value="1"/>
</dbReference>
<feature type="transmembrane region" description="Helical" evidence="13">
    <location>
        <begin position="842"/>
        <end position="866"/>
    </location>
</feature>
<evidence type="ECO:0000259" key="14">
    <source>
        <dbReference type="PROSITE" id="PS50125"/>
    </source>
</evidence>
<feature type="region of interest" description="Disordered" evidence="12">
    <location>
        <begin position="676"/>
        <end position="700"/>
    </location>
</feature>
<comment type="subcellular location">
    <subcellularLocation>
        <location evidence="2">Membrane</location>
        <topology evidence="2">Multi-pass membrane protein</topology>
    </subcellularLocation>
</comment>
<dbReference type="PROSITE" id="PS50125">
    <property type="entry name" value="GUANYLATE_CYCLASE_2"/>
    <property type="match status" value="2"/>
</dbReference>
<dbReference type="SUPFAM" id="SSF55073">
    <property type="entry name" value="Nucleotide cyclase"/>
    <property type="match status" value="2"/>
</dbReference>
<evidence type="ECO:0000256" key="6">
    <source>
        <dbReference type="ARBA" id="ARBA00022741"/>
    </source>
</evidence>
<keyword evidence="11" id="KW-0456">Lyase</keyword>
<evidence type="ECO:0000256" key="5">
    <source>
        <dbReference type="ARBA" id="ARBA00022723"/>
    </source>
</evidence>